<evidence type="ECO:0000256" key="1">
    <source>
        <dbReference type="ARBA" id="ARBA00004370"/>
    </source>
</evidence>
<evidence type="ECO:0000256" key="6">
    <source>
        <dbReference type="ARBA" id="ARBA00023136"/>
    </source>
</evidence>
<gene>
    <name evidence="10" type="primary">sppA</name>
    <name evidence="10" type="ORF">HMF8227_01321</name>
</gene>
<feature type="domain" description="Peptidase S49" evidence="9">
    <location>
        <begin position="139"/>
        <end position="297"/>
    </location>
</feature>
<dbReference type="KEGG" id="salh:HMF8227_01321"/>
<protein>
    <submittedName>
        <fullName evidence="10">Protease</fullName>
        <ecNumber evidence="10">3.4.21.-</ecNumber>
    </submittedName>
</protein>
<evidence type="ECO:0000256" key="5">
    <source>
        <dbReference type="ARBA" id="ARBA00022825"/>
    </source>
</evidence>
<sequence length="620" mass="68604">MASGKSFTKSLFTGLWAVLNFSRKLFFNLIFIAIAVGIIVAIVNSEDGKVVVPKDSALVLNLNGKLVVQETQVDPFEKFMQEALGEKEEDPEVLVRDVIFAIDNAKQDNRIKTLILDLHGLRRSGLDKLGRVAEAIDSFKESGKSVYAIGDYFSQSQYYIASHADNLYLNPMGGLMFDGYGRYKLYYRSALEKLKVNPHIFRVGTYKSAVEPFMRDDMSDEAKEANLAWLNALWDQYKTDVASARGLEASHFDDDLDKLNQKLSSVDGDFAQYALEYQWVDALKTREEVRTEMVDLVGKDDSRLGFRHISYDNYLKVIKLPFIGKDNGTDNVGVVVAKGTILNGNQPAGTIGGDSTARLLRQARMDDDIKAVVLQVDSPGGSAFASELIRQEVEQLKAAGKPVVVSMSTYAASGGYWISTSADQIWANPSTITGSIGVFGLFMTFEDSLDYLGINADGVGTTDLAGLSPFNGLKPKAGELIQKSIEHTYDQFISLVATHRDMTKSEVDEIAQGRVWVGSKAKELGLVDELGDVDDAVRAAAELAELDKYDTHYVEPPLSPQEKFWRELFGTASVWMGDMLISQSDSTLIKMARKTLSEFDQFAKLNDPKGTYALCFYCQP</sequence>
<dbReference type="InterPro" id="IPR029045">
    <property type="entry name" value="ClpP/crotonase-like_dom_sf"/>
</dbReference>
<dbReference type="GO" id="GO:0006465">
    <property type="term" value="P:signal peptide processing"/>
    <property type="evidence" value="ECO:0007669"/>
    <property type="project" value="InterPro"/>
</dbReference>
<reference evidence="10 11" key="1">
    <citation type="submission" date="2018-05" db="EMBL/GenBank/DDBJ databases">
        <title>Salinimonas sp. HMF8227 Genome sequencing and assembly.</title>
        <authorList>
            <person name="Kang H."/>
            <person name="Kang J."/>
            <person name="Cha I."/>
            <person name="Kim H."/>
            <person name="Joh K."/>
        </authorList>
    </citation>
    <scope>NUCLEOTIDE SEQUENCE [LARGE SCALE GENOMIC DNA]</scope>
    <source>
        <strain evidence="10 11">HMF8227</strain>
    </source>
</reference>
<evidence type="ECO:0000256" key="3">
    <source>
        <dbReference type="ARBA" id="ARBA00022670"/>
    </source>
</evidence>
<dbReference type="GO" id="GO:0008236">
    <property type="term" value="F:serine-type peptidase activity"/>
    <property type="evidence" value="ECO:0007669"/>
    <property type="project" value="UniProtKB-KW"/>
</dbReference>
<dbReference type="InterPro" id="IPR002142">
    <property type="entry name" value="Peptidase_S49"/>
</dbReference>
<dbReference type="Pfam" id="PF01343">
    <property type="entry name" value="Peptidase_S49"/>
    <property type="match status" value="2"/>
</dbReference>
<dbReference type="EC" id="3.4.21.-" evidence="10"/>
<dbReference type="Gene3D" id="3.90.226.10">
    <property type="entry name" value="2-enoyl-CoA Hydratase, Chain A, domain 1"/>
    <property type="match status" value="2"/>
</dbReference>
<dbReference type="SUPFAM" id="SSF52096">
    <property type="entry name" value="ClpP/crotonase"/>
    <property type="match status" value="2"/>
</dbReference>
<dbReference type="CDD" id="cd07018">
    <property type="entry name" value="S49_SppA_67K_type"/>
    <property type="match status" value="1"/>
</dbReference>
<dbReference type="InterPro" id="IPR004635">
    <property type="entry name" value="Pept_S49_SppA"/>
</dbReference>
<comment type="similarity">
    <text evidence="2">Belongs to the peptidase S49 family.</text>
</comment>
<accession>A0A2S2E2I2</accession>
<dbReference type="AlphaFoldDB" id="A0A2S2E2I2"/>
<evidence type="ECO:0000313" key="10">
    <source>
        <dbReference type="EMBL" id="AWL11799.1"/>
    </source>
</evidence>
<feature type="active site" description="Nucleophile" evidence="7">
    <location>
        <position position="413"/>
    </location>
</feature>
<dbReference type="Proteomes" id="UP000245728">
    <property type="component" value="Chromosome"/>
</dbReference>
<evidence type="ECO:0000256" key="8">
    <source>
        <dbReference type="SAM" id="Phobius"/>
    </source>
</evidence>
<dbReference type="PANTHER" id="PTHR33209">
    <property type="entry name" value="PROTEASE 4"/>
    <property type="match status" value="1"/>
</dbReference>
<dbReference type="PANTHER" id="PTHR33209:SF1">
    <property type="entry name" value="PEPTIDASE S49 DOMAIN-CONTAINING PROTEIN"/>
    <property type="match status" value="1"/>
</dbReference>
<dbReference type="PIRSF" id="PIRSF001217">
    <property type="entry name" value="Protease_4_SppA"/>
    <property type="match status" value="1"/>
</dbReference>
<keyword evidence="11" id="KW-1185">Reference proteome</keyword>
<dbReference type="RefSeq" id="WP_109339417.1">
    <property type="nucleotide sequence ID" value="NZ_CP029347.1"/>
</dbReference>
<evidence type="ECO:0000256" key="2">
    <source>
        <dbReference type="ARBA" id="ARBA00008683"/>
    </source>
</evidence>
<evidence type="ECO:0000256" key="4">
    <source>
        <dbReference type="ARBA" id="ARBA00022801"/>
    </source>
</evidence>
<keyword evidence="3 10" id="KW-0645">Protease</keyword>
<dbReference type="GO" id="GO:0016020">
    <property type="term" value="C:membrane"/>
    <property type="evidence" value="ECO:0007669"/>
    <property type="project" value="UniProtKB-SubCell"/>
</dbReference>
<dbReference type="InterPro" id="IPR047272">
    <property type="entry name" value="S49_SppA_C"/>
</dbReference>
<organism evidence="10 11">
    <name type="scientific">Saliniradius amylolyticus</name>
    <dbReference type="NCBI Taxonomy" id="2183582"/>
    <lineage>
        <taxon>Bacteria</taxon>
        <taxon>Pseudomonadati</taxon>
        <taxon>Pseudomonadota</taxon>
        <taxon>Gammaproteobacteria</taxon>
        <taxon>Alteromonadales</taxon>
        <taxon>Alteromonadaceae</taxon>
        <taxon>Saliniradius</taxon>
    </lineage>
</organism>
<keyword evidence="4 10" id="KW-0378">Hydrolase</keyword>
<dbReference type="OrthoDB" id="9764363at2"/>
<feature type="domain" description="Peptidase S49" evidence="9">
    <location>
        <begin position="396"/>
        <end position="546"/>
    </location>
</feature>
<feature type="active site" description="Proton donor/acceptor" evidence="7">
    <location>
        <position position="207"/>
    </location>
</feature>
<dbReference type="EMBL" id="CP029347">
    <property type="protein sequence ID" value="AWL11799.1"/>
    <property type="molecule type" value="Genomic_DNA"/>
</dbReference>
<evidence type="ECO:0000313" key="11">
    <source>
        <dbReference type="Proteomes" id="UP000245728"/>
    </source>
</evidence>
<dbReference type="NCBIfam" id="TIGR00705">
    <property type="entry name" value="SppA_67K"/>
    <property type="match status" value="1"/>
</dbReference>
<comment type="subcellular location">
    <subcellularLocation>
        <location evidence="1">Membrane</location>
    </subcellularLocation>
</comment>
<proteinExistence type="inferred from homology"/>
<keyword evidence="6 8" id="KW-0472">Membrane</keyword>
<dbReference type="InterPro" id="IPR047217">
    <property type="entry name" value="S49_SppA_67K_type_N"/>
</dbReference>
<evidence type="ECO:0000256" key="7">
    <source>
        <dbReference type="PIRSR" id="PIRSR001217-1"/>
    </source>
</evidence>
<dbReference type="CDD" id="cd07023">
    <property type="entry name" value="S49_Sppa_N_C"/>
    <property type="match status" value="1"/>
</dbReference>
<keyword evidence="8" id="KW-0812">Transmembrane</keyword>
<feature type="transmembrane region" description="Helical" evidence="8">
    <location>
        <begin position="25"/>
        <end position="43"/>
    </location>
</feature>
<evidence type="ECO:0000259" key="9">
    <source>
        <dbReference type="Pfam" id="PF01343"/>
    </source>
</evidence>
<dbReference type="InterPro" id="IPR004634">
    <property type="entry name" value="Pept_S49_pIV"/>
</dbReference>
<keyword evidence="5" id="KW-0720">Serine protease</keyword>
<dbReference type="Gene3D" id="6.20.330.10">
    <property type="match status" value="1"/>
</dbReference>
<dbReference type="NCBIfam" id="TIGR00706">
    <property type="entry name" value="SppA_dom"/>
    <property type="match status" value="1"/>
</dbReference>
<keyword evidence="8" id="KW-1133">Transmembrane helix</keyword>
<name>A0A2S2E2I2_9ALTE</name>